<dbReference type="AlphaFoldDB" id="A0AAD7GP37"/>
<sequence>MPRLCWCSRRQNRPGTTGLCRISRLAEGQRVRTGLCSRSPGCRGCKDSPRPRPPAPAPAPVPAARADTSPIQTPQRRLAQASLPTPPRTPARAAITRPAGASATHAAVGSHLRPIEFVDSDEGGGRHQPEKRTFLGVVDISDSEEEGESLARDLLVRRLGDRAHEEKEQQSQANPALAPSRRSIGVVHGERGVASTKDCPSLWGATPKIGRVRIAGAAAQEVGPRVDPLCRTGDWVHSSHQEYIISCRLTARRELERGGGVGRRGGMALRGGVWAAGSLVEVGVKGGELGRKDEALYLFPPKSLSPSYYHHASLPSPHTSSTPADSDSQVESLPWIPDFMSDPLNPDFKSDFSWTFSAMAVDLLRNRRTDIPLGPFDSPVAATVRIDHLPLPYLVTDEMQ</sequence>
<accession>A0AAD7GP37</accession>
<reference evidence="2" key="1">
    <citation type="submission" date="2023-03" db="EMBL/GenBank/DDBJ databases">
        <title>Massive genome expansion in bonnet fungi (Mycena s.s.) driven by repeated elements and novel gene families across ecological guilds.</title>
        <authorList>
            <consortium name="Lawrence Berkeley National Laboratory"/>
            <person name="Harder C.B."/>
            <person name="Miyauchi S."/>
            <person name="Viragh M."/>
            <person name="Kuo A."/>
            <person name="Thoen E."/>
            <person name="Andreopoulos B."/>
            <person name="Lu D."/>
            <person name="Skrede I."/>
            <person name="Drula E."/>
            <person name="Henrissat B."/>
            <person name="Morin E."/>
            <person name="Kohler A."/>
            <person name="Barry K."/>
            <person name="LaButti K."/>
            <person name="Morin E."/>
            <person name="Salamov A."/>
            <person name="Lipzen A."/>
            <person name="Mereny Z."/>
            <person name="Hegedus B."/>
            <person name="Baldrian P."/>
            <person name="Stursova M."/>
            <person name="Weitz H."/>
            <person name="Taylor A."/>
            <person name="Grigoriev I.V."/>
            <person name="Nagy L.G."/>
            <person name="Martin F."/>
            <person name="Kauserud H."/>
        </authorList>
    </citation>
    <scope>NUCLEOTIDE SEQUENCE</scope>
    <source>
        <strain evidence="2">CBHHK067</strain>
    </source>
</reference>
<dbReference type="Proteomes" id="UP001221757">
    <property type="component" value="Unassembled WGS sequence"/>
</dbReference>
<comment type="caution">
    <text evidence="2">The sequence shown here is derived from an EMBL/GenBank/DDBJ whole genome shotgun (WGS) entry which is preliminary data.</text>
</comment>
<proteinExistence type="predicted"/>
<feature type="compositionally biased region" description="Polar residues" evidence="1">
    <location>
        <begin position="316"/>
        <end position="330"/>
    </location>
</feature>
<feature type="region of interest" description="Disordered" evidence="1">
    <location>
        <begin position="310"/>
        <end position="330"/>
    </location>
</feature>
<name>A0AAD7GP37_MYCRO</name>
<feature type="compositionally biased region" description="Low complexity" evidence="1">
    <location>
        <begin position="90"/>
        <end position="104"/>
    </location>
</feature>
<gene>
    <name evidence="2" type="ORF">B0H17DRAFT_1129826</name>
</gene>
<evidence type="ECO:0000256" key="1">
    <source>
        <dbReference type="SAM" id="MobiDB-lite"/>
    </source>
</evidence>
<organism evidence="2 3">
    <name type="scientific">Mycena rosella</name>
    <name type="common">Pink bonnet</name>
    <name type="synonym">Agaricus rosellus</name>
    <dbReference type="NCBI Taxonomy" id="1033263"/>
    <lineage>
        <taxon>Eukaryota</taxon>
        <taxon>Fungi</taxon>
        <taxon>Dikarya</taxon>
        <taxon>Basidiomycota</taxon>
        <taxon>Agaricomycotina</taxon>
        <taxon>Agaricomycetes</taxon>
        <taxon>Agaricomycetidae</taxon>
        <taxon>Agaricales</taxon>
        <taxon>Marasmiineae</taxon>
        <taxon>Mycenaceae</taxon>
        <taxon>Mycena</taxon>
    </lineage>
</organism>
<evidence type="ECO:0000313" key="3">
    <source>
        <dbReference type="Proteomes" id="UP001221757"/>
    </source>
</evidence>
<feature type="compositionally biased region" description="Pro residues" evidence="1">
    <location>
        <begin position="51"/>
        <end position="61"/>
    </location>
</feature>
<evidence type="ECO:0000313" key="2">
    <source>
        <dbReference type="EMBL" id="KAJ7698300.1"/>
    </source>
</evidence>
<protein>
    <submittedName>
        <fullName evidence="2">Uncharacterized protein</fullName>
    </submittedName>
</protein>
<keyword evidence="3" id="KW-1185">Reference proteome</keyword>
<feature type="region of interest" description="Disordered" evidence="1">
    <location>
        <begin position="33"/>
        <end position="108"/>
    </location>
</feature>
<dbReference type="EMBL" id="JARKIE010000026">
    <property type="protein sequence ID" value="KAJ7698300.1"/>
    <property type="molecule type" value="Genomic_DNA"/>
</dbReference>
<feature type="region of interest" description="Disordered" evidence="1">
    <location>
        <begin position="162"/>
        <end position="181"/>
    </location>
</feature>